<sequence>MFWQTLVTSSLLATGVRAGIGSLIIDGMTRNSPSVERRMEEIAKASLRSRGYLETRQSTTENTTGPASNVILNQDGTINMTAWDAQANDACNVALSHLPEASNPSGTCICYNLPALDNITGTFEADLRLYQLSAPSGQFSGIPPQNIQVGLSYSGASVSPVSARTASEKVVVSAVTPRQNSAASVNADLKLLQTYLFVGQIDKTQMTAPLTMAQLEALVMPVVTLTAVNTLGQTVSTNVSSNEAAFVTGVFSQSIIMSDFSKALLAVQQEVAGLKNGTVAFVLPGVRIMVFPIGLVITSVWLAIGVAAYGMGTVQRIAYREQYQRAVQRENKRAVGRI</sequence>
<keyword evidence="2" id="KW-0732">Signal</keyword>
<gene>
    <name evidence="3" type="ORF">CONLIGDRAFT_266654</name>
</gene>
<keyword evidence="1" id="KW-0472">Membrane</keyword>
<proteinExistence type="predicted"/>
<feature type="chain" id="PRO_5013040722" evidence="2">
    <location>
        <begin position="19"/>
        <end position="338"/>
    </location>
</feature>
<keyword evidence="1" id="KW-1133">Transmembrane helix</keyword>
<dbReference type="InParanoid" id="A0A1J7JQW7"/>
<protein>
    <submittedName>
        <fullName evidence="3">Uncharacterized protein</fullName>
    </submittedName>
</protein>
<dbReference type="EMBL" id="KV875095">
    <property type="protein sequence ID" value="OIW32336.1"/>
    <property type="molecule type" value="Genomic_DNA"/>
</dbReference>
<accession>A0A1J7JQW7</accession>
<feature type="signal peptide" evidence="2">
    <location>
        <begin position="1"/>
        <end position="18"/>
    </location>
</feature>
<organism evidence="3 4">
    <name type="scientific">Coniochaeta ligniaria NRRL 30616</name>
    <dbReference type="NCBI Taxonomy" id="1408157"/>
    <lineage>
        <taxon>Eukaryota</taxon>
        <taxon>Fungi</taxon>
        <taxon>Dikarya</taxon>
        <taxon>Ascomycota</taxon>
        <taxon>Pezizomycotina</taxon>
        <taxon>Sordariomycetes</taxon>
        <taxon>Sordariomycetidae</taxon>
        <taxon>Coniochaetales</taxon>
        <taxon>Coniochaetaceae</taxon>
        <taxon>Coniochaeta</taxon>
    </lineage>
</organism>
<name>A0A1J7JQW7_9PEZI</name>
<evidence type="ECO:0000256" key="1">
    <source>
        <dbReference type="SAM" id="Phobius"/>
    </source>
</evidence>
<reference evidence="3 4" key="1">
    <citation type="submission" date="2016-10" db="EMBL/GenBank/DDBJ databases">
        <title>Draft genome sequence of Coniochaeta ligniaria NRRL30616, a lignocellulolytic fungus for bioabatement of inhibitors in plant biomass hydrolysates.</title>
        <authorList>
            <consortium name="DOE Joint Genome Institute"/>
            <person name="Jimenez D.J."/>
            <person name="Hector R.E."/>
            <person name="Riley R."/>
            <person name="Sun H."/>
            <person name="Grigoriev I.V."/>
            <person name="Van Elsas J.D."/>
            <person name="Nichols N.N."/>
        </authorList>
    </citation>
    <scope>NUCLEOTIDE SEQUENCE [LARGE SCALE GENOMIC DNA]</scope>
    <source>
        <strain evidence="3 4">NRRL 30616</strain>
    </source>
</reference>
<keyword evidence="4" id="KW-1185">Reference proteome</keyword>
<evidence type="ECO:0000313" key="4">
    <source>
        <dbReference type="Proteomes" id="UP000182658"/>
    </source>
</evidence>
<evidence type="ECO:0000313" key="3">
    <source>
        <dbReference type="EMBL" id="OIW32336.1"/>
    </source>
</evidence>
<dbReference type="OrthoDB" id="2596908at2759"/>
<feature type="transmembrane region" description="Helical" evidence="1">
    <location>
        <begin position="288"/>
        <end position="310"/>
    </location>
</feature>
<keyword evidence="1" id="KW-0812">Transmembrane</keyword>
<dbReference type="STRING" id="1408157.A0A1J7JQW7"/>
<dbReference type="AlphaFoldDB" id="A0A1J7JQW7"/>
<evidence type="ECO:0000256" key="2">
    <source>
        <dbReference type="SAM" id="SignalP"/>
    </source>
</evidence>
<dbReference type="Proteomes" id="UP000182658">
    <property type="component" value="Unassembled WGS sequence"/>
</dbReference>